<dbReference type="InterPro" id="IPR006058">
    <property type="entry name" value="2Fe2S_fd_BS"/>
</dbReference>
<dbReference type="InterPro" id="IPR017938">
    <property type="entry name" value="Riboflavin_synthase-like_b-brl"/>
</dbReference>
<evidence type="ECO:0000259" key="1">
    <source>
        <dbReference type="PROSITE" id="PS51085"/>
    </source>
</evidence>
<dbReference type="InterPro" id="IPR001041">
    <property type="entry name" value="2Fe-2S_ferredoxin-type"/>
</dbReference>
<sequence length="318" mass="33595">MSASAAPLQLQVARRERHTAQIVVLDLQAPDGAPLPAFEAGAHVDLHLADGLVRQYSLCGDPADRSRYRLGVLLDPATRGGSRAVHDQLLPGVTVGVGTPRNLFPLAGDAAYSMLVGGGIGITPMIAMAHALHAAGRAFELHYCTRAAEHTAFVDELHAAPFSHHVRLYHDQGGVRFDLASLPPPACRTHVYVCGPNGFMDWVIAGATAAGHAPANVHREYFTVEVDTSGGGFEVELASTGQVLQVAQGQSIVSALQTIGVKIQVSCEEGVCGTCLTNVLSGVPDHRDVFLTDEEKAGNDQMLVCCSRACSPRLVLDL</sequence>
<dbReference type="Gene3D" id="3.40.50.80">
    <property type="entry name" value="Nucleotide-binding domain of ferredoxin-NADP reductase (FNR) module"/>
    <property type="match status" value="1"/>
</dbReference>
<dbReference type="SUPFAM" id="SSF54292">
    <property type="entry name" value="2Fe-2S ferredoxin-like"/>
    <property type="match status" value="1"/>
</dbReference>
<dbReference type="GO" id="GO:0051537">
    <property type="term" value="F:2 iron, 2 sulfur cluster binding"/>
    <property type="evidence" value="ECO:0007669"/>
    <property type="project" value="InterPro"/>
</dbReference>
<feature type="domain" description="FAD-binding FR-type" evidence="2">
    <location>
        <begin position="5"/>
        <end position="107"/>
    </location>
</feature>
<dbReference type="Gene3D" id="2.40.30.10">
    <property type="entry name" value="Translation factors"/>
    <property type="match status" value="1"/>
</dbReference>
<dbReference type="InterPro" id="IPR039261">
    <property type="entry name" value="FNR_nucleotide-bd"/>
</dbReference>
<dbReference type="EMBL" id="SHMF01000007">
    <property type="protein sequence ID" value="TAA30581.1"/>
    <property type="molecule type" value="Genomic_DNA"/>
</dbReference>
<dbReference type="InterPro" id="IPR012675">
    <property type="entry name" value="Beta-grasp_dom_sf"/>
</dbReference>
<dbReference type="PROSITE" id="PS51085">
    <property type="entry name" value="2FE2S_FER_2"/>
    <property type="match status" value="1"/>
</dbReference>
<dbReference type="PROSITE" id="PS00197">
    <property type="entry name" value="2FE2S_FER_1"/>
    <property type="match status" value="1"/>
</dbReference>
<dbReference type="CDD" id="cd00207">
    <property type="entry name" value="fer2"/>
    <property type="match status" value="1"/>
</dbReference>
<evidence type="ECO:0000313" key="3">
    <source>
        <dbReference type="EMBL" id="TAA30581.1"/>
    </source>
</evidence>
<dbReference type="InterPro" id="IPR052353">
    <property type="entry name" value="Benzoxazolinone_Detox_Enz"/>
</dbReference>
<feature type="domain" description="2Fe-2S ferredoxin-type" evidence="1">
    <location>
        <begin position="233"/>
        <end position="318"/>
    </location>
</feature>
<dbReference type="PANTHER" id="PTHR30212:SF2">
    <property type="entry name" value="PROTEIN YIIM"/>
    <property type="match status" value="1"/>
</dbReference>
<comment type="caution">
    <text evidence="3">The sequence shown here is derived from an EMBL/GenBank/DDBJ whole genome shotgun (WGS) entry which is preliminary data.</text>
</comment>
<dbReference type="PANTHER" id="PTHR30212">
    <property type="entry name" value="PROTEIN YIIM"/>
    <property type="match status" value="1"/>
</dbReference>
<dbReference type="InterPro" id="IPR017927">
    <property type="entry name" value="FAD-bd_FR_type"/>
</dbReference>
<name>A0A4Q8LK01_9GAMM</name>
<dbReference type="InterPro" id="IPR036010">
    <property type="entry name" value="2Fe-2S_ferredoxin-like_sf"/>
</dbReference>
<evidence type="ECO:0000313" key="4">
    <source>
        <dbReference type="Proteomes" id="UP000292087"/>
    </source>
</evidence>
<dbReference type="PRINTS" id="PR00409">
    <property type="entry name" value="PHDIOXRDTASE"/>
</dbReference>
<dbReference type="PROSITE" id="PS51384">
    <property type="entry name" value="FAD_FR"/>
    <property type="match status" value="1"/>
</dbReference>
<dbReference type="RefSeq" id="WP_130525076.1">
    <property type="nucleotide sequence ID" value="NZ_SHLZ01000009.1"/>
</dbReference>
<dbReference type="AlphaFoldDB" id="A0A4Q8LK01"/>
<dbReference type="SUPFAM" id="SSF52343">
    <property type="entry name" value="Ferredoxin reductase-like, C-terminal NADP-linked domain"/>
    <property type="match status" value="1"/>
</dbReference>
<dbReference type="Proteomes" id="UP000292087">
    <property type="component" value="Unassembled WGS sequence"/>
</dbReference>
<dbReference type="CDD" id="cd06185">
    <property type="entry name" value="PDR_like"/>
    <property type="match status" value="1"/>
</dbReference>
<evidence type="ECO:0000259" key="2">
    <source>
        <dbReference type="PROSITE" id="PS51384"/>
    </source>
</evidence>
<proteinExistence type="predicted"/>
<protein>
    <submittedName>
        <fullName evidence="3">Oxidoreductase</fullName>
    </submittedName>
</protein>
<dbReference type="GO" id="GO:0016491">
    <property type="term" value="F:oxidoreductase activity"/>
    <property type="evidence" value="ECO:0007669"/>
    <property type="project" value="InterPro"/>
</dbReference>
<gene>
    <name evidence="3" type="ORF">EA656_19445</name>
</gene>
<accession>A0A4Q8LK01</accession>
<reference evidence="3 4" key="1">
    <citation type="submission" date="2019-02" db="EMBL/GenBank/DDBJ databases">
        <title>WGS of Pseudoxanthomonas species novum from clinical isolates.</title>
        <authorList>
            <person name="Bernier A.-M."/>
            <person name="Bernard K."/>
            <person name="Vachon A."/>
        </authorList>
    </citation>
    <scope>NUCLEOTIDE SEQUENCE [LARGE SCALE GENOMIC DNA]</scope>
    <source>
        <strain evidence="3 4">NML140781</strain>
    </source>
</reference>
<dbReference type="Gene3D" id="3.10.20.30">
    <property type="match status" value="1"/>
</dbReference>
<dbReference type="Pfam" id="PF00111">
    <property type="entry name" value="Fer2"/>
    <property type="match status" value="1"/>
</dbReference>
<dbReference type="SUPFAM" id="SSF63380">
    <property type="entry name" value="Riboflavin synthase domain-like"/>
    <property type="match status" value="1"/>
</dbReference>
<organism evidence="3 4">
    <name type="scientific">Pseudoxanthomonas winnipegensis</name>
    <dbReference type="NCBI Taxonomy" id="2480810"/>
    <lineage>
        <taxon>Bacteria</taxon>
        <taxon>Pseudomonadati</taxon>
        <taxon>Pseudomonadota</taxon>
        <taxon>Gammaproteobacteria</taxon>
        <taxon>Lysobacterales</taxon>
        <taxon>Lysobacteraceae</taxon>
        <taxon>Pseudoxanthomonas</taxon>
    </lineage>
</organism>